<reference evidence="2 3" key="1">
    <citation type="submission" date="2014-01" db="EMBL/GenBank/DDBJ databases">
        <title>Development of a Comparative Genomic Fingerprinting Assay for High Resolution Genotyping of Arcobacter butzleri.</title>
        <authorList>
            <person name="Webb A.L."/>
            <person name="Inglis G.D."/>
            <person name="Kruczkiewicz P."/>
            <person name="Selinger L.B."/>
            <person name="Taboada E.N."/>
        </authorList>
    </citation>
    <scope>NUCLEOTIDE SEQUENCE [LARGE SCALE GENOMIC DNA]</scope>
    <source>
        <strain evidence="2 3">L348</strain>
    </source>
</reference>
<dbReference type="Proteomes" id="UP000035514">
    <property type="component" value="Unassembled WGS sequence"/>
</dbReference>
<comment type="caution">
    <text evidence="2">The sequence shown here is derived from an EMBL/GenBank/DDBJ whole genome shotgun (WGS) entry which is preliminary data.</text>
</comment>
<dbReference type="EMBL" id="JAIQ01000070">
    <property type="protein sequence ID" value="KLE01240.1"/>
    <property type="molecule type" value="Genomic_DNA"/>
</dbReference>
<evidence type="ECO:0000256" key="1">
    <source>
        <dbReference type="SAM" id="MobiDB-lite"/>
    </source>
</evidence>
<organism evidence="2 3">
    <name type="scientific">Aliarcobacter butzleri L348</name>
    <dbReference type="NCBI Taxonomy" id="1447256"/>
    <lineage>
        <taxon>Bacteria</taxon>
        <taxon>Pseudomonadati</taxon>
        <taxon>Campylobacterota</taxon>
        <taxon>Epsilonproteobacteria</taxon>
        <taxon>Campylobacterales</taxon>
        <taxon>Arcobacteraceae</taxon>
        <taxon>Aliarcobacter</taxon>
    </lineage>
</organism>
<feature type="compositionally biased region" description="Basic and acidic residues" evidence="1">
    <location>
        <begin position="32"/>
        <end position="51"/>
    </location>
</feature>
<sequence>MEYGMVSKLSQFTDNKALEVQKVQTSSQSAEIKNRQNLESIQEKSIEKSKESSNVSQVQNEKSATSQKYEVLLTNTNFGYNVNSRDFFVKVERGKVENQYPTEQMMKMKAYIQNQQQS</sequence>
<feature type="compositionally biased region" description="Polar residues" evidence="1">
    <location>
        <begin position="54"/>
        <end position="66"/>
    </location>
</feature>
<gene>
    <name evidence="2" type="ORF">AA20_03530</name>
</gene>
<feature type="region of interest" description="Disordered" evidence="1">
    <location>
        <begin position="24"/>
        <end position="66"/>
    </location>
</feature>
<proteinExistence type="predicted"/>
<name>A0A0G9K635_9BACT</name>
<accession>A0A0G9K635</accession>
<dbReference type="PATRIC" id="fig|1447256.3.peg.681"/>
<protein>
    <submittedName>
        <fullName evidence="2">Uncharacterized protein</fullName>
    </submittedName>
</protein>
<evidence type="ECO:0000313" key="3">
    <source>
        <dbReference type="Proteomes" id="UP000035514"/>
    </source>
</evidence>
<evidence type="ECO:0000313" key="2">
    <source>
        <dbReference type="EMBL" id="KLE01240.1"/>
    </source>
</evidence>
<dbReference type="AlphaFoldDB" id="A0A0G9K635"/>